<dbReference type="EMBL" id="JBEDNZ010000018">
    <property type="protein sequence ID" value="KAL0821046.1"/>
    <property type="molecule type" value="Genomic_DNA"/>
</dbReference>
<name>A0ABD0SN59_LOXSC</name>
<sequence length="525" mass="60223">MSEYFNIVPWFNSKEWLDVYEKIYISKNRKEAHNLLLIWKARCPSLPSGIESTLTLLEVLIQDENNNSSLPTMRSDHLLRLAYSSAIMRFVNHMLDTETAKGSSLYQAARSLGVPDWIIDLRHDTAHSNNLPSIELLREASHIGLDWLEKSYWLKYKECIADYKSGQKDTSDNNKIAAFMNFCLSLSFCVHSRCKIKNLADIPDPCMKESIVNDAREIFGDLIDFSNLKTISIASLINILNNNHSKKLLKGKDAVMHANKALLGEDSLFLSLDVLNNFSGDFFHKRKLSSQYVQCFEVLLTCLHTHDILLDFILELIQITNRAEYGEQKSHLAALWVSEILIALAKSKQFIARLKKTSSVEIESKKRNELRSLYHHWFPNEKTRGLLLDMQKPVPAPLMNIEFLQPIISTYNPYLKYFIKDLLNLVEPCLPKSVSENICQLAELIASPDKFPHASQKIYTVDDLQFGNQGKYFDQQQETSSESKENMDVEFGNTEAKARSYGVWKLPSETHSWSSCPIGMLPWQQ</sequence>
<protein>
    <recommendedName>
        <fullName evidence="3">LAS1</fullName>
    </recommendedName>
</protein>
<dbReference type="PANTHER" id="PTHR15002:SF0">
    <property type="entry name" value="RIBOSOMAL BIOGENESIS PROTEIN LAS1L"/>
    <property type="match status" value="1"/>
</dbReference>
<evidence type="ECO:0000313" key="2">
    <source>
        <dbReference type="Proteomes" id="UP001549921"/>
    </source>
</evidence>
<dbReference type="InterPro" id="IPR007174">
    <property type="entry name" value="Las1"/>
</dbReference>
<accession>A0ABD0SN59</accession>
<dbReference type="AlphaFoldDB" id="A0ABD0SN59"/>
<gene>
    <name evidence="1" type="ORF">ABMA28_005682</name>
</gene>
<dbReference type="Pfam" id="PF04031">
    <property type="entry name" value="Las1"/>
    <property type="match status" value="1"/>
</dbReference>
<dbReference type="PANTHER" id="PTHR15002">
    <property type="entry name" value="RIBOSOMAL BIOGENESIS PROTEIN LAS1L"/>
    <property type="match status" value="1"/>
</dbReference>
<evidence type="ECO:0008006" key="3">
    <source>
        <dbReference type="Google" id="ProtNLM"/>
    </source>
</evidence>
<evidence type="ECO:0000313" key="1">
    <source>
        <dbReference type="EMBL" id="KAL0821046.1"/>
    </source>
</evidence>
<organism evidence="1 2">
    <name type="scientific">Loxostege sticticalis</name>
    <name type="common">Beet webworm moth</name>
    <dbReference type="NCBI Taxonomy" id="481309"/>
    <lineage>
        <taxon>Eukaryota</taxon>
        <taxon>Metazoa</taxon>
        <taxon>Ecdysozoa</taxon>
        <taxon>Arthropoda</taxon>
        <taxon>Hexapoda</taxon>
        <taxon>Insecta</taxon>
        <taxon>Pterygota</taxon>
        <taxon>Neoptera</taxon>
        <taxon>Endopterygota</taxon>
        <taxon>Lepidoptera</taxon>
        <taxon>Glossata</taxon>
        <taxon>Ditrysia</taxon>
        <taxon>Pyraloidea</taxon>
        <taxon>Crambidae</taxon>
        <taxon>Pyraustinae</taxon>
        <taxon>Loxostege</taxon>
    </lineage>
</organism>
<proteinExistence type="predicted"/>
<dbReference type="Proteomes" id="UP001549921">
    <property type="component" value="Unassembled WGS sequence"/>
</dbReference>
<comment type="caution">
    <text evidence="1">The sequence shown here is derived from an EMBL/GenBank/DDBJ whole genome shotgun (WGS) entry which is preliminary data.</text>
</comment>
<reference evidence="1 2" key="1">
    <citation type="submission" date="2024-06" db="EMBL/GenBank/DDBJ databases">
        <title>A chromosome-level genome assembly of beet webworm, Loxostege sticticalis.</title>
        <authorList>
            <person name="Zhang Y."/>
        </authorList>
    </citation>
    <scope>NUCLEOTIDE SEQUENCE [LARGE SCALE GENOMIC DNA]</scope>
    <source>
        <strain evidence="1">AQ028</strain>
        <tissue evidence="1">Male pupae</tissue>
    </source>
</reference>